<feature type="region of interest" description="Disordered" evidence="1">
    <location>
        <begin position="357"/>
        <end position="530"/>
    </location>
</feature>
<feature type="compositionally biased region" description="Polar residues" evidence="1">
    <location>
        <begin position="20"/>
        <end position="31"/>
    </location>
</feature>
<dbReference type="EMBL" id="JAWWNJ010000081">
    <property type="protein sequence ID" value="KAK7001952.1"/>
    <property type="molecule type" value="Genomic_DNA"/>
</dbReference>
<dbReference type="Proteomes" id="UP001362999">
    <property type="component" value="Unassembled WGS sequence"/>
</dbReference>
<dbReference type="AlphaFoldDB" id="A0AAW0A8F7"/>
<evidence type="ECO:0000256" key="1">
    <source>
        <dbReference type="SAM" id="MobiDB-lite"/>
    </source>
</evidence>
<feature type="compositionally biased region" description="Acidic residues" evidence="1">
    <location>
        <begin position="301"/>
        <end position="310"/>
    </location>
</feature>
<proteinExistence type="predicted"/>
<reference evidence="2 3" key="1">
    <citation type="journal article" date="2024" name="J Genomics">
        <title>Draft genome sequencing and assembly of Favolaschia claudopus CIRM-BRFM 2984 isolated from oak limbs.</title>
        <authorList>
            <person name="Navarro D."/>
            <person name="Drula E."/>
            <person name="Chaduli D."/>
            <person name="Cazenave R."/>
            <person name="Ahrendt S."/>
            <person name="Wang J."/>
            <person name="Lipzen A."/>
            <person name="Daum C."/>
            <person name="Barry K."/>
            <person name="Grigoriev I.V."/>
            <person name="Favel A."/>
            <person name="Rosso M.N."/>
            <person name="Martin F."/>
        </authorList>
    </citation>
    <scope>NUCLEOTIDE SEQUENCE [LARGE SCALE GENOMIC DNA]</scope>
    <source>
        <strain evidence="2 3">CIRM-BRFM 2984</strain>
    </source>
</reference>
<organism evidence="2 3">
    <name type="scientific">Favolaschia claudopus</name>
    <dbReference type="NCBI Taxonomy" id="2862362"/>
    <lineage>
        <taxon>Eukaryota</taxon>
        <taxon>Fungi</taxon>
        <taxon>Dikarya</taxon>
        <taxon>Basidiomycota</taxon>
        <taxon>Agaricomycotina</taxon>
        <taxon>Agaricomycetes</taxon>
        <taxon>Agaricomycetidae</taxon>
        <taxon>Agaricales</taxon>
        <taxon>Marasmiineae</taxon>
        <taxon>Mycenaceae</taxon>
        <taxon>Favolaschia</taxon>
    </lineage>
</organism>
<name>A0AAW0A8F7_9AGAR</name>
<feature type="region of interest" description="Disordered" evidence="1">
    <location>
        <begin position="1"/>
        <end position="103"/>
    </location>
</feature>
<sequence length="541" mass="58307">MGCAGKDGNGCSCKVFQGPEDSQPSAKCQRTSCRHRRKYHAPEPAPSTSSVLERFQLSRIAAKASEDHARKETNEGFHGAGSSKSTGNKSGRKSKTKAKDDEDSVKVGTLQMFLCGVDKDGHPQNTSCPVGQDYEALVEAGLVVKAMPDGKPLTFGRNWTWAQVCEWIRMAAVPAGQKVGLLDYLDARDGVPSDETTSHFLVVGKNNRTLYTKIGPINGKLLDEAKGSASGHRNTSTLAVRIVTRNPVPRAASKDWAGAIAKVGTAEDLVLGPEDMPASNLKGKGKGKRRVKSVSSASADDSPESEEFAADSDSVQVVSGDEQVAPRRSSRRAAAAKAGVKSEQVVVKMEADRDIDLSHISRSPSPPFQFSHRDESSYSYGDNIDPDIEEIPAPVSRKRSGSLTLDAEEGEERRKRSRSASTHSYHDDWEAAASDDLPPLKPATSSFTFDPAANLPGPSVPKTTTTNSIRPKPIPRYGSSRQPSRSIATTSNPTTNPRTGRSYAPPASTANDEDISKTWHSMPRKGIHVPDAEISIWDEFK</sequence>
<protein>
    <submittedName>
        <fullName evidence="2">Uncharacterized protein</fullName>
    </submittedName>
</protein>
<keyword evidence="3" id="KW-1185">Reference proteome</keyword>
<evidence type="ECO:0000313" key="3">
    <source>
        <dbReference type="Proteomes" id="UP001362999"/>
    </source>
</evidence>
<feature type="region of interest" description="Disordered" evidence="1">
    <location>
        <begin position="271"/>
        <end position="344"/>
    </location>
</feature>
<feature type="compositionally biased region" description="Polar residues" evidence="1">
    <location>
        <begin position="479"/>
        <end position="499"/>
    </location>
</feature>
<feature type="compositionally biased region" description="Basic residues" evidence="1">
    <location>
        <begin position="283"/>
        <end position="292"/>
    </location>
</feature>
<evidence type="ECO:0000313" key="2">
    <source>
        <dbReference type="EMBL" id="KAK7001952.1"/>
    </source>
</evidence>
<accession>A0AAW0A8F7</accession>
<feature type="compositionally biased region" description="Basic and acidic residues" evidence="1">
    <location>
        <begin position="64"/>
        <end position="75"/>
    </location>
</feature>
<gene>
    <name evidence="2" type="ORF">R3P38DRAFT_3045688</name>
</gene>
<comment type="caution">
    <text evidence="2">The sequence shown here is derived from an EMBL/GenBank/DDBJ whole genome shotgun (WGS) entry which is preliminary data.</text>
</comment>